<keyword evidence="2" id="KW-1185">Reference proteome</keyword>
<evidence type="ECO:0000313" key="2">
    <source>
        <dbReference type="Proteomes" id="UP000298714"/>
    </source>
</evidence>
<gene>
    <name evidence="1" type="ORF">E6W36_08300</name>
</gene>
<organism evidence="1 2">
    <name type="scientific">Hankyongella ginsenosidimutans</name>
    <dbReference type="NCBI Taxonomy" id="1763828"/>
    <lineage>
        <taxon>Bacteria</taxon>
        <taxon>Pseudomonadati</taxon>
        <taxon>Pseudomonadota</taxon>
        <taxon>Alphaproteobacteria</taxon>
        <taxon>Sphingomonadales</taxon>
        <taxon>Sphingomonadaceae</taxon>
        <taxon>Hankyongella</taxon>
    </lineage>
</organism>
<name>A0A4D7C1E6_9SPHN</name>
<evidence type="ECO:0000313" key="1">
    <source>
        <dbReference type="EMBL" id="QCI79544.1"/>
    </source>
</evidence>
<accession>A0A4D7C1E6</accession>
<dbReference type="EMBL" id="CP039704">
    <property type="protein sequence ID" value="QCI79544.1"/>
    <property type="molecule type" value="Genomic_DNA"/>
</dbReference>
<sequence length="89" mass="9850">MIARFGPATFERGTSTARHLQFAYAPCILDVYFYPPQPGATPLGTYVDARSERGPPMDPVVCMSAQRERRVNPQKFLRQADGDAALPAH</sequence>
<proteinExistence type="predicted"/>
<dbReference type="Proteomes" id="UP000298714">
    <property type="component" value="Chromosome"/>
</dbReference>
<dbReference type="KEGG" id="hgn:E6W36_08300"/>
<protein>
    <submittedName>
        <fullName evidence="1">Uncharacterized protein</fullName>
    </submittedName>
</protein>
<dbReference type="RefSeq" id="WP_222872342.1">
    <property type="nucleotide sequence ID" value="NZ_CP039704.1"/>
</dbReference>
<reference evidence="2" key="1">
    <citation type="submission" date="2019-04" db="EMBL/GenBank/DDBJ databases">
        <title>Complete genome sequence of Sphingomonas sp. W1-2-3.</title>
        <authorList>
            <person name="Im W.T."/>
        </authorList>
    </citation>
    <scope>NUCLEOTIDE SEQUENCE [LARGE SCALE GENOMIC DNA]</scope>
    <source>
        <strain evidence="2">W1-2-3</strain>
    </source>
</reference>
<dbReference type="AlphaFoldDB" id="A0A4D7C1E6"/>